<feature type="transmembrane region" description="Helical" evidence="1">
    <location>
        <begin position="29"/>
        <end position="46"/>
    </location>
</feature>
<protein>
    <recommendedName>
        <fullName evidence="5">DUF1328 domain-containing protein</fullName>
    </recommendedName>
</protein>
<gene>
    <name evidence="3" type="ORF">JJQ90_16515</name>
</gene>
<feature type="chain" id="PRO_5045796473" description="DUF1328 domain-containing protein" evidence="2">
    <location>
        <begin position="20"/>
        <end position="58"/>
    </location>
</feature>
<reference evidence="3 4" key="1">
    <citation type="submission" date="2021-01" db="EMBL/GenBank/DDBJ databases">
        <title>Roseomonas sp. nov, a bacterium isolated from an oil production mixture in Yumen Oilfield.</title>
        <authorList>
            <person name="Wu D."/>
        </authorList>
    </citation>
    <scope>NUCLEOTIDE SEQUENCE [LARGE SCALE GENOMIC DNA]</scope>
    <source>
        <strain evidence="3 4">ROY-5-3</strain>
    </source>
</reference>
<sequence length="58" mass="6166">MIYFMILSALISLTGLAAAAAAQEASLSYFGLALFAFGVLFGLMLLKQHFDAKDAGQH</sequence>
<proteinExistence type="predicted"/>
<feature type="signal peptide" evidence="2">
    <location>
        <begin position="1"/>
        <end position="19"/>
    </location>
</feature>
<accession>A0ABS6H9F3</accession>
<keyword evidence="1" id="KW-0472">Membrane</keyword>
<name>A0ABS6H9F3_9PROT</name>
<comment type="caution">
    <text evidence="3">The sequence shown here is derived from an EMBL/GenBank/DDBJ whole genome shotgun (WGS) entry which is preliminary data.</text>
</comment>
<organism evidence="3 4">
    <name type="scientific">Falsiroseomonas oleicola</name>
    <dbReference type="NCBI Taxonomy" id="2801474"/>
    <lineage>
        <taxon>Bacteria</taxon>
        <taxon>Pseudomonadati</taxon>
        <taxon>Pseudomonadota</taxon>
        <taxon>Alphaproteobacteria</taxon>
        <taxon>Acetobacterales</taxon>
        <taxon>Roseomonadaceae</taxon>
        <taxon>Falsiroseomonas</taxon>
    </lineage>
</organism>
<evidence type="ECO:0000313" key="4">
    <source>
        <dbReference type="Proteomes" id="UP000689967"/>
    </source>
</evidence>
<keyword evidence="2" id="KW-0732">Signal</keyword>
<dbReference type="RefSeq" id="WP_216877244.1">
    <property type="nucleotide sequence ID" value="NZ_JAERQM010000004.1"/>
</dbReference>
<keyword evidence="1" id="KW-0812">Transmembrane</keyword>
<keyword evidence="1" id="KW-1133">Transmembrane helix</keyword>
<evidence type="ECO:0008006" key="5">
    <source>
        <dbReference type="Google" id="ProtNLM"/>
    </source>
</evidence>
<evidence type="ECO:0000256" key="2">
    <source>
        <dbReference type="SAM" id="SignalP"/>
    </source>
</evidence>
<evidence type="ECO:0000256" key="1">
    <source>
        <dbReference type="SAM" id="Phobius"/>
    </source>
</evidence>
<dbReference type="EMBL" id="JAERQM010000004">
    <property type="protein sequence ID" value="MBU8545328.1"/>
    <property type="molecule type" value="Genomic_DNA"/>
</dbReference>
<keyword evidence="4" id="KW-1185">Reference proteome</keyword>
<evidence type="ECO:0000313" key="3">
    <source>
        <dbReference type="EMBL" id="MBU8545328.1"/>
    </source>
</evidence>
<dbReference type="Proteomes" id="UP000689967">
    <property type="component" value="Unassembled WGS sequence"/>
</dbReference>